<dbReference type="EMBL" id="QGDC01000001">
    <property type="protein sequence ID" value="RCH56806.1"/>
    <property type="molecule type" value="Genomic_DNA"/>
</dbReference>
<accession>A0A367GVF1</accession>
<feature type="transmembrane region" description="Helical" evidence="1">
    <location>
        <begin position="339"/>
        <end position="359"/>
    </location>
</feature>
<proteinExistence type="predicted"/>
<feature type="transmembrane region" description="Helical" evidence="1">
    <location>
        <begin position="146"/>
        <end position="172"/>
    </location>
</feature>
<dbReference type="Pfam" id="PF03413">
    <property type="entry name" value="PepSY"/>
    <property type="match status" value="1"/>
</dbReference>
<comment type="caution">
    <text evidence="3">The sequence shown here is derived from an EMBL/GenBank/DDBJ whole genome shotgun (WGS) entry which is preliminary data.</text>
</comment>
<name>A0A367GVF1_9SPHI</name>
<dbReference type="AlphaFoldDB" id="A0A367GVF1"/>
<dbReference type="Pfam" id="PF03929">
    <property type="entry name" value="PepSY_TM"/>
    <property type="match status" value="1"/>
</dbReference>
<evidence type="ECO:0000259" key="2">
    <source>
        <dbReference type="Pfam" id="PF03413"/>
    </source>
</evidence>
<organism evidence="3 4">
    <name type="scientific">Mucilaginibacter hurinus</name>
    <dbReference type="NCBI Taxonomy" id="2201324"/>
    <lineage>
        <taxon>Bacteria</taxon>
        <taxon>Pseudomonadati</taxon>
        <taxon>Bacteroidota</taxon>
        <taxon>Sphingobacteriia</taxon>
        <taxon>Sphingobacteriales</taxon>
        <taxon>Sphingobacteriaceae</taxon>
        <taxon>Mucilaginibacter</taxon>
    </lineage>
</organism>
<evidence type="ECO:0000256" key="1">
    <source>
        <dbReference type="SAM" id="Phobius"/>
    </source>
</evidence>
<gene>
    <name evidence="3" type="ORF">DJ568_02830</name>
</gene>
<feature type="domain" description="PepSY" evidence="2">
    <location>
        <begin position="251"/>
        <end position="308"/>
    </location>
</feature>
<evidence type="ECO:0000313" key="3">
    <source>
        <dbReference type="EMBL" id="RCH56806.1"/>
    </source>
</evidence>
<keyword evidence="4" id="KW-1185">Reference proteome</keyword>
<dbReference type="PANTHER" id="PTHR34219">
    <property type="entry name" value="IRON-REGULATED INNER MEMBRANE PROTEIN-RELATED"/>
    <property type="match status" value="1"/>
</dbReference>
<dbReference type="InterPro" id="IPR005625">
    <property type="entry name" value="PepSY-ass_TM"/>
</dbReference>
<protein>
    <submittedName>
        <fullName evidence="3">PepSY domain-containing protein</fullName>
    </submittedName>
</protein>
<feature type="transmembrane region" description="Helical" evidence="1">
    <location>
        <begin position="192"/>
        <end position="220"/>
    </location>
</feature>
<keyword evidence="1" id="KW-0812">Transmembrane</keyword>
<sequence length="370" mass="42109">MRVMKKITKMAFALHSWLGMVTGIFVLLLGLSGSALVFKDELDHAVNAELLTVKPAGEKLPLDKLYRTICQRRPNLAGIAWLNPDAPADRAYEFRLYQNDGKLSTYDLGIMSIDPYNAKVLRQGNLKDLTTGILHWLVQFHWSFQLGIPGLLLATILGLTMLLSTATGLIIYRKYVWKVLLFRVKFKWRDRWTIWSALHRIVGVWAMVFNIILFFTGFWMNMFSMQPSYWAKQTQKLPENLMAVQSIDSMLSTAKQAFPELLIKNVYLPTQPGKSFRVSGVVKDQLPIYSHGNTVSVDPQNGKVIDVERLAEQPWGGRISATVFPLHTGSFGNVIVKGFYVIIGCTPGLLCVTGAILWWRKRRRRRYVLS</sequence>
<reference evidence="3 4" key="1">
    <citation type="submission" date="2018-05" db="EMBL/GenBank/DDBJ databases">
        <title>Mucilaginibacter hurinus sp. nov., isolated from briquette warehouse soil.</title>
        <authorList>
            <person name="Choi L."/>
        </authorList>
    </citation>
    <scope>NUCLEOTIDE SEQUENCE [LARGE SCALE GENOMIC DNA]</scope>
    <source>
        <strain evidence="3 4">ZR32</strain>
    </source>
</reference>
<evidence type="ECO:0000313" key="4">
    <source>
        <dbReference type="Proteomes" id="UP000253209"/>
    </source>
</evidence>
<dbReference type="InterPro" id="IPR025711">
    <property type="entry name" value="PepSY"/>
</dbReference>
<keyword evidence="1" id="KW-1133">Transmembrane helix</keyword>
<dbReference type="OrthoDB" id="111691at2"/>
<dbReference type="Proteomes" id="UP000253209">
    <property type="component" value="Unassembled WGS sequence"/>
</dbReference>
<keyword evidence="1" id="KW-0472">Membrane</keyword>